<evidence type="ECO:0000313" key="2">
    <source>
        <dbReference type="EMBL" id="PSC72374.1"/>
    </source>
</evidence>
<dbReference type="Proteomes" id="UP000239649">
    <property type="component" value="Unassembled WGS sequence"/>
</dbReference>
<keyword evidence="2" id="KW-0675">Receptor</keyword>
<dbReference type="EMBL" id="LHPF02000010">
    <property type="protein sequence ID" value="PSC72374.1"/>
    <property type="molecule type" value="Genomic_DNA"/>
</dbReference>
<dbReference type="OrthoDB" id="10394865at2759"/>
<proteinExistence type="predicted"/>
<feature type="region of interest" description="Disordered" evidence="1">
    <location>
        <begin position="1"/>
        <end position="96"/>
    </location>
</feature>
<protein>
    <submittedName>
        <fullName evidence="2">G-coupled receptor 64 isoform X1</fullName>
    </submittedName>
</protein>
<comment type="caution">
    <text evidence="2">The sequence shown here is derived from an EMBL/GenBank/DDBJ whole genome shotgun (WGS) entry which is preliminary data.</text>
</comment>
<evidence type="ECO:0000256" key="1">
    <source>
        <dbReference type="SAM" id="MobiDB-lite"/>
    </source>
</evidence>
<dbReference type="AlphaFoldDB" id="A0A2P6VE54"/>
<accession>A0A2P6VE54</accession>
<keyword evidence="3" id="KW-1185">Reference proteome</keyword>
<sequence length="96" mass="10050">MEEKRSGGSALPSSPRRGVTSQDDGSGSYNSPPVVYEFSDTHKPHSPMGSPHAVTHLPTGSAVNEHARPMSPNDDGTGSYGAPPMGADDSHKAHRQ</sequence>
<reference evidence="2 3" key="1">
    <citation type="journal article" date="2018" name="Plant J.">
        <title>Genome sequences of Chlorella sorokiniana UTEX 1602 and Micractinium conductrix SAG 241.80: implications to maltose excretion by a green alga.</title>
        <authorList>
            <person name="Arriola M.B."/>
            <person name="Velmurugan N."/>
            <person name="Zhang Y."/>
            <person name="Plunkett M.H."/>
            <person name="Hondzo H."/>
            <person name="Barney B.M."/>
        </authorList>
    </citation>
    <scope>NUCLEOTIDE SEQUENCE [LARGE SCALE GENOMIC DNA]</scope>
    <source>
        <strain evidence="2 3">SAG 241.80</strain>
    </source>
</reference>
<organism evidence="2 3">
    <name type="scientific">Micractinium conductrix</name>
    <dbReference type="NCBI Taxonomy" id="554055"/>
    <lineage>
        <taxon>Eukaryota</taxon>
        <taxon>Viridiplantae</taxon>
        <taxon>Chlorophyta</taxon>
        <taxon>core chlorophytes</taxon>
        <taxon>Trebouxiophyceae</taxon>
        <taxon>Chlorellales</taxon>
        <taxon>Chlorellaceae</taxon>
        <taxon>Chlorella clade</taxon>
        <taxon>Micractinium</taxon>
    </lineage>
</organism>
<name>A0A2P6VE54_9CHLO</name>
<evidence type="ECO:0000313" key="3">
    <source>
        <dbReference type="Proteomes" id="UP000239649"/>
    </source>
</evidence>
<gene>
    <name evidence="2" type="ORF">C2E20_4166</name>
</gene>
<feature type="compositionally biased region" description="Polar residues" evidence="1">
    <location>
        <begin position="19"/>
        <end position="31"/>
    </location>
</feature>